<comment type="caution">
    <text evidence="1">The sequence shown here is derived from an EMBL/GenBank/DDBJ whole genome shotgun (WGS) entry which is preliminary data.</text>
</comment>
<organism evidence="1 2">
    <name type="scientific">Nephila pilipes</name>
    <name type="common">Giant wood spider</name>
    <name type="synonym">Nephila maculata</name>
    <dbReference type="NCBI Taxonomy" id="299642"/>
    <lineage>
        <taxon>Eukaryota</taxon>
        <taxon>Metazoa</taxon>
        <taxon>Ecdysozoa</taxon>
        <taxon>Arthropoda</taxon>
        <taxon>Chelicerata</taxon>
        <taxon>Arachnida</taxon>
        <taxon>Araneae</taxon>
        <taxon>Araneomorphae</taxon>
        <taxon>Entelegynae</taxon>
        <taxon>Araneoidea</taxon>
        <taxon>Nephilidae</taxon>
        <taxon>Nephila</taxon>
    </lineage>
</organism>
<gene>
    <name evidence="1" type="ORF">NPIL_116241</name>
</gene>
<dbReference type="AlphaFoldDB" id="A0A8X6UG27"/>
<keyword evidence="2" id="KW-1185">Reference proteome</keyword>
<protein>
    <submittedName>
        <fullName evidence="1">Uncharacterized protein</fullName>
    </submittedName>
</protein>
<proteinExistence type="predicted"/>
<reference evidence="1" key="1">
    <citation type="submission" date="2020-08" db="EMBL/GenBank/DDBJ databases">
        <title>Multicomponent nature underlies the extraordinary mechanical properties of spider dragline silk.</title>
        <authorList>
            <person name="Kono N."/>
            <person name="Nakamura H."/>
            <person name="Mori M."/>
            <person name="Yoshida Y."/>
            <person name="Ohtoshi R."/>
            <person name="Malay A.D."/>
            <person name="Moran D.A.P."/>
            <person name="Tomita M."/>
            <person name="Numata K."/>
            <person name="Arakawa K."/>
        </authorList>
    </citation>
    <scope>NUCLEOTIDE SEQUENCE</scope>
</reference>
<evidence type="ECO:0000313" key="2">
    <source>
        <dbReference type="Proteomes" id="UP000887013"/>
    </source>
</evidence>
<dbReference type="EMBL" id="BMAW01078388">
    <property type="protein sequence ID" value="GFU10777.1"/>
    <property type="molecule type" value="Genomic_DNA"/>
</dbReference>
<evidence type="ECO:0000313" key="1">
    <source>
        <dbReference type="EMBL" id="GFU10777.1"/>
    </source>
</evidence>
<accession>A0A8X6UG27</accession>
<dbReference type="Proteomes" id="UP000887013">
    <property type="component" value="Unassembled WGS sequence"/>
</dbReference>
<sequence length="144" mass="16691">MNRKTPKIRSAVQDNLHHMQKLYRQGILVPHELTEWHLINGVSFARLFYLGMKPSCFYDECYLEIRIGSFRRVSLHLFVRQLLLCVETLFTHIFKVAGLETTASLDIGLSQLSPYLGERNTTPLTWLSELYSRSDKINGDSDTE</sequence>
<name>A0A8X6UG27_NEPPI</name>